<sequence length="105" mass="12498">MKAPCYLMKYEIVLTDTAREDYRELDVRGRSSIKKGLKDHLTFEPTKLSRSRIERLREMEHPEYRPRLDPYRVFYDVSGRTVVVLAIVPKNKTTEWLETYGEKTS</sequence>
<dbReference type="InterPro" id="IPR007712">
    <property type="entry name" value="RelE/ParE_toxin"/>
</dbReference>
<evidence type="ECO:0000313" key="2">
    <source>
        <dbReference type="EMBL" id="VFK45520.1"/>
    </source>
</evidence>
<dbReference type="EMBL" id="CAADFT010000050">
    <property type="protein sequence ID" value="VFK45520.1"/>
    <property type="molecule type" value="Genomic_DNA"/>
</dbReference>
<dbReference type="Pfam" id="PF05016">
    <property type="entry name" value="ParE_toxin"/>
    <property type="match status" value="1"/>
</dbReference>
<protein>
    <submittedName>
        <fullName evidence="2">mRNA-degrading endonuclease RelE, toxin component of the RelBE toxin-antitoxin system</fullName>
    </submittedName>
</protein>
<accession>A0A450YVE4</accession>
<reference evidence="2" key="1">
    <citation type="submission" date="2019-02" db="EMBL/GenBank/DDBJ databases">
        <authorList>
            <person name="Gruber-Vodicka R. H."/>
            <person name="Seah K. B. B."/>
        </authorList>
    </citation>
    <scope>NUCLEOTIDE SEQUENCE</scope>
    <source>
        <strain evidence="2">BECK_BZ125</strain>
    </source>
</reference>
<keyword evidence="2" id="KW-0540">Nuclease</keyword>
<dbReference type="SUPFAM" id="SSF143011">
    <property type="entry name" value="RelE-like"/>
    <property type="match status" value="1"/>
</dbReference>
<keyword evidence="2" id="KW-0255">Endonuclease</keyword>
<organism evidence="2">
    <name type="scientific">Candidatus Kentrum sp. TC</name>
    <dbReference type="NCBI Taxonomy" id="2126339"/>
    <lineage>
        <taxon>Bacteria</taxon>
        <taxon>Pseudomonadati</taxon>
        <taxon>Pseudomonadota</taxon>
        <taxon>Gammaproteobacteria</taxon>
        <taxon>Candidatus Kentrum</taxon>
    </lineage>
</organism>
<dbReference type="GO" id="GO:0004519">
    <property type="term" value="F:endonuclease activity"/>
    <property type="evidence" value="ECO:0007669"/>
    <property type="project" value="UniProtKB-KW"/>
</dbReference>
<proteinExistence type="predicted"/>
<keyword evidence="2" id="KW-0378">Hydrolase</keyword>
<name>A0A450YVE4_9GAMM</name>
<gene>
    <name evidence="2" type="ORF">BECKTC1821E_GA0114239_10507</name>
</gene>
<dbReference type="InterPro" id="IPR035093">
    <property type="entry name" value="RelE/ParE_toxin_dom_sf"/>
</dbReference>
<dbReference type="AlphaFoldDB" id="A0A450YVE4"/>
<evidence type="ECO:0000256" key="1">
    <source>
        <dbReference type="ARBA" id="ARBA00022649"/>
    </source>
</evidence>
<dbReference type="Gene3D" id="3.30.2310.20">
    <property type="entry name" value="RelE-like"/>
    <property type="match status" value="1"/>
</dbReference>
<keyword evidence="1" id="KW-1277">Toxin-antitoxin system</keyword>